<accession>A0A8T0WH20</accession>
<proteinExistence type="predicted"/>
<name>A0A8T0WH20_PANVG</name>
<dbReference type="Proteomes" id="UP000823388">
    <property type="component" value="Chromosome 2K"/>
</dbReference>
<dbReference type="AlphaFoldDB" id="A0A8T0WH20"/>
<evidence type="ECO:0000313" key="3">
    <source>
        <dbReference type="EMBL" id="KAG2646488.1"/>
    </source>
</evidence>
<feature type="compositionally biased region" description="Basic and acidic residues" evidence="1">
    <location>
        <begin position="54"/>
        <end position="68"/>
    </location>
</feature>
<evidence type="ECO:0000313" key="4">
    <source>
        <dbReference type="Proteomes" id="UP000823388"/>
    </source>
</evidence>
<gene>
    <name evidence="3" type="ORF">PVAP13_2KG512000</name>
</gene>
<keyword evidence="4" id="KW-1185">Reference proteome</keyword>
<reference evidence="3" key="1">
    <citation type="submission" date="2020-05" db="EMBL/GenBank/DDBJ databases">
        <title>WGS assembly of Panicum virgatum.</title>
        <authorList>
            <person name="Lovell J.T."/>
            <person name="Jenkins J."/>
            <person name="Shu S."/>
            <person name="Juenger T.E."/>
            <person name="Schmutz J."/>
        </authorList>
    </citation>
    <scope>NUCLEOTIDE SEQUENCE</scope>
    <source>
        <strain evidence="3">AP13</strain>
    </source>
</reference>
<dbReference type="EMBL" id="CM029039">
    <property type="protein sequence ID" value="KAG2646488.1"/>
    <property type="molecule type" value="Genomic_DNA"/>
</dbReference>
<feature type="chain" id="PRO_5035762535" evidence="2">
    <location>
        <begin position="32"/>
        <end position="123"/>
    </location>
</feature>
<keyword evidence="2" id="KW-0732">Signal</keyword>
<organism evidence="3 4">
    <name type="scientific">Panicum virgatum</name>
    <name type="common">Blackwell switchgrass</name>
    <dbReference type="NCBI Taxonomy" id="38727"/>
    <lineage>
        <taxon>Eukaryota</taxon>
        <taxon>Viridiplantae</taxon>
        <taxon>Streptophyta</taxon>
        <taxon>Embryophyta</taxon>
        <taxon>Tracheophyta</taxon>
        <taxon>Spermatophyta</taxon>
        <taxon>Magnoliopsida</taxon>
        <taxon>Liliopsida</taxon>
        <taxon>Poales</taxon>
        <taxon>Poaceae</taxon>
        <taxon>PACMAD clade</taxon>
        <taxon>Panicoideae</taxon>
        <taxon>Panicodae</taxon>
        <taxon>Paniceae</taxon>
        <taxon>Panicinae</taxon>
        <taxon>Panicum</taxon>
        <taxon>Panicum sect. Hiantes</taxon>
    </lineage>
</organism>
<feature type="region of interest" description="Disordered" evidence="1">
    <location>
        <begin position="34"/>
        <end position="123"/>
    </location>
</feature>
<evidence type="ECO:0000256" key="2">
    <source>
        <dbReference type="SAM" id="SignalP"/>
    </source>
</evidence>
<sequence length="123" mass="12708">MERQVGLPRWRRRDGLLLGAACVCVVRACAALRGEGDDDAGGRGRQADSGWAWRGREDGGEARERGGADEAAEQAAEAGGLGWAPVSRRPVRCSSSGGRGGSVLGPLGSHRGAVRQSGRRGGT</sequence>
<feature type="compositionally biased region" description="Low complexity" evidence="1">
    <location>
        <begin position="73"/>
        <end position="96"/>
    </location>
</feature>
<comment type="caution">
    <text evidence="3">The sequence shown here is derived from an EMBL/GenBank/DDBJ whole genome shotgun (WGS) entry which is preliminary data.</text>
</comment>
<protein>
    <submittedName>
        <fullName evidence="3">Uncharacterized protein</fullName>
    </submittedName>
</protein>
<feature type="signal peptide" evidence="2">
    <location>
        <begin position="1"/>
        <end position="31"/>
    </location>
</feature>
<evidence type="ECO:0000256" key="1">
    <source>
        <dbReference type="SAM" id="MobiDB-lite"/>
    </source>
</evidence>